<sequence>MKLKLPPRIKVLEALGAIADGRVKKVDDHYEVTSSEGDRKYIVKITDKGVYSDDNGTKFRNYIGYPIISALMLEGKIPFNKEISEALKGIDWKKLNETYKKYSLVENLVKQICKEKGIDEEDINKFIEIVLHELRRYSFDKIT</sequence>
<proteinExistence type="predicted"/>
<dbReference type="STRING" id="282676.B6F84_02430"/>
<dbReference type="Proteomes" id="UP000193404">
    <property type="component" value="Chromosome"/>
</dbReference>
<evidence type="ECO:0000313" key="1">
    <source>
        <dbReference type="EMBL" id="ARM77027.1"/>
    </source>
</evidence>
<dbReference type="PIRSF" id="PIRSF014422">
    <property type="entry name" value="UCP014422"/>
    <property type="match status" value="1"/>
</dbReference>
<accession>A0A1W6K3F2</accession>
<reference evidence="1 2" key="1">
    <citation type="submission" date="2017-03" db="EMBL/GenBank/DDBJ databases">
        <title>Sulfur activation and transportation mechanism of thermophilic Archaea Acidianus manzaensis YN-25.</title>
        <authorList>
            <person name="Ma Y."/>
            <person name="Yang Y."/>
            <person name="Xia J."/>
        </authorList>
    </citation>
    <scope>NUCLEOTIDE SEQUENCE [LARGE SCALE GENOMIC DNA]</scope>
    <source>
        <strain evidence="1 2">YN-25</strain>
    </source>
</reference>
<dbReference type="KEGG" id="aman:B6F84_02430"/>
<organism evidence="1 2">
    <name type="scientific">Acidianus manzaensis</name>
    <dbReference type="NCBI Taxonomy" id="282676"/>
    <lineage>
        <taxon>Archaea</taxon>
        <taxon>Thermoproteota</taxon>
        <taxon>Thermoprotei</taxon>
        <taxon>Sulfolobales</taxon>
        <taxon>Sulfolobaceae</taxon>
        <taxon>Acidianus</taxon>
    </lineage>
</organism>
<name>A0A1W6K3F2_9CREN</name>
<dbReference type="OrthoDB" id="45301at2157"/>
<dbReference type="EMBL" id="CP020477">
    <property type="protein sequence ID" value="ARM77027.1"/>
    <property type="molecule type" value="Genomic_DNA"/>
</dbReference>
<keyword evidence="2" id="KW-1185">Reference proteome</keyword>
<dbReference type="RefSeq" id="WP_148690750.1">
    <property type="nucleotide sequence ID" value="NZ_CP020477.1"/>
</dbReference>
<dbReference type="AlphaFoldDB" id="A0A1W6K3F2"/>
<dbReference type="InterPro" id="IPR016618">
    <property type="entry name" value="UCP014422"/>
</dbReference>
<dbReference type="GeneID" id="41589739"/>
<protein>
    <submittedName>
        <fullName evidence="1">Uncharacterized protein</fullName>
    </submittedName>
</protein>
<gene>
    <name evidence="1" type="ORF">B6F84_02430</name>
</gene>
<evidence type="ECO:0000313" key="2">
    <source>
        <dbReference type="Proteomes" id="UP000193404"/>
    </source>
</evidence>